<evidence type="ECO:0000313" key="3">
    <source>
        <dbReference type="Proteomes" id="UP000011761"/>
    </source>
</evidence>
<dbReference type="KEGG" id="bcom:BAUCODRAFT_118594"/>
<sequence>MAASSYSNYRNAMPQVIETNPSPPPIHTPPIHAPPIHPPPSTTSSPLTSTKQTVPSLSLC</sequence>
<keyword evidence="3" id="KW-1185">Reference proteome</keyword>
<dbReference type="Proteomes" id="UP000011761">
    <property type="component" value="Unassembled WGS sequence"/>
</dbReference>
<organism evidence="2 3">
    <name type="scientific">Baudoinia panamericana (strain UAMH 10762)</name>
    <name type="common">Angels' share fungus</name>
    <name type="synonym">Baudoinia compniacensis (strain UAMH 10762)</name>
    <dbReference type="NCBI Taxonomy" id="717646"/>
    <lineage>
        <taxon>Eukaryota</taxon>
        <taxon>Fungi</taxon>
        <taxon>Dikarya</taxon>
        <taxon>Ascomycota</taxon>
        <taxon>Pezizomycotina</taxon>
        <taxon>Dothideomycetes</taxon>
        <taxon>Dothideomycetidae</taxon>
        <taxon>Mycosphaerellales</taxon>
        <taxon>Teratosphaeriaceae</taxon>
        <taxon>Baudoinia</taxon>
    </lineage>
</organism>
<feature type="compositionally biased region" description="Polar residues" evidence="1">
    <location>
        <begin position="1"/>
        <end position="10"/>
    </location>
</feature>
<reference evidence="2 3" key="1">
    <citation type="journal article" date="2012" name="PLoS Pathog.">
        <title>Diverse lifestyles and strategies of plant pathogenesis encoded in the genomes of eighteen Dothideomycetes fungi.</title>
        <authorList>
            <person name="Ohm R.A."/>
            <person name="Feau N."/>
            <person name="Henrissat B."/>
            <person name="Schoch C.L."/>
            <person name="Horwitz B.A."/>
            <person name="Barry K.W."/>
            <person name="Condon B.J."/>
            <person name="Copeland A.C."/>
            <person name="Dhillon B."/>
            <person name="Glaser F."/>
            <person name="Hesse C.N."/>
            <person name="Kosti I."/>
            <person name="LaButti K."/>
            <person name="Lindquist E.A."/>
            <person name="Lucas S."/>
            <person name="Salamov A.A."/>
            <person name="Bradshaw R.E."/>
            <person name="Ciuffetti L."/>
            <person name="Hamelin R.C."/>
            <person name="Kema G.H.J."/>
            <person name="Lawrence C."/>
            <person name="Scott J.A."/>
            <person name="Spatafora J.W."/>
            <person name="Turgeon B.G."/>
            <person name="de Wit P.J.G.M."/>
            <person name="Zhong S."/>
            <person name="Goodwin S.B."/>
            <person name="Grigoriev I.V."/>
        </authorList>
    </citation>
    <scope>NUCLEOTIDE SEQUENCE [LARGE SCALE GENOMIC DNA]</scope>
    <source>
        <strain evidence="2 3">UAMH 10762</strain>
    </source>
</reference>
<feature type="region of interest" description="Disordered" evidence="1">
    <location>
        <begin position="1"/>
        <end position="60"/>
    </location>
</feature>
<proteinExistence type="predicted"/>
<dbReference type="AlphaFoldDB" id="M2NNQ7"/>
<evidence type="ECO:0000313" key="2">
    <source>
        <dbReference type="EMBL" id="EMD00866.1"/>
    </source>
</evidence>
<accession>M2NNQ7</accession>
<protein>
    <submittedName>
        <fullName evidence="2">Uncharacterized protein</fullName>
    </submittedName>
</protein>
<dbReference type="EMBL" id="KB445550">
    <property type="protein sequence ID" value="EMD00866.1"/>
    <property type="molecule type" value="Genomic_DNA"/>
</dbReference>
<feature type="compositionally biased region" description="Pro residues" evidence="1">
    <location>
        <begin position="21"/>
        <end position="41"/>
    </location>
</feature>
<dbReference type="GeneID" id="19107340"/>
<dbReference type="HOGENOM" id="CLU_2941346_0_0_1"/>
<gene>
    <name evidence="2" type="ORF">BAUCODRAFT_118594</name>
</gene>
<dbReference type="RefSeq" id="XP_007672050.1">
    <property type="nucleotide sequence ID" value="XM_007673860.1"/>
</dbReference>
<feature type="compositionally biased region" description="Polar residues" evidence="1">
    <location>
        <begin position="51"/>
        <end position="60"/>
    </location>
</feature>
<name>M2NNQ7_BAUPA</name>
<evidence type="ECO:0000256" key="1">
    <source>
        <dbReference type="SAM" id="MobiDB-lite"/>
    </source>
</evidence>